<sequence>MAWRNLMVSAINAGLQQRVFGLAPREDWWPGSAPGRNGGAPGNYEFEFADDIPAAATVTAISGDELALHVVFQPHSRDVMPDRAYGLGDGTAIAHGWLERRLGAWLMDGGEEFSCKRAALSGLADATVEPLGYADQGAFIM</sequence>
<gene>
    <name evidence="1" type="ORF">IFO71_01565</name>
</gene>
<keyword evidence="2" id="KW-1185">Reference proteome</keyword>
<evidence type="ECO:0000313" key="1">
    <source>
        <dbReference type="EMBL" id="MBD8524417.1"/>
    </source>
</evidence>
<evidence type="ECO:0000313" key="2">
    <source>
        <dbReference type="Proteomes" id="UP000613768"/>
    </source>
</evidence>
<reference evidence="1 2" key="1">
    <citation type="submission" date="2020-09" db="EMBL/GenBank/DDBJ databases">
        <title>Pseudoxanthomonas sp. CAU 1598 isolated from sand of Yaerae Beach.</title>
        <authorList>
            <person name="Kim W."/>
        </authorList>
    </citation>
    <scope>NUCLEOTIDE SEQUENCE [LARGE SCALE GENOMIC DNA]</scope>
    <source>
        <strain evidence="1 2">CAU 1598</strain>
    </source>
</reference>
<dbReference type="RefSeq" id="WP_192027762.1">
    <property type="nucleotide sequence ID" value="NZ_JACYTR010000002.1"/>
</dbReference>
<accession>A0AAW3ZHD9</accession>
<proteinExistence type="predicted"/>
<dbReference type="AlphaFoldDB" id="A0AAW3ZHD9"/>
<dbReference type="Proteomes" id="UP000613768">
    <property type="component" value="Unassembled WGS sequence"/>
</dbReference>
<name>A0AAW3ZHD9_9GAMM</name>
<comment type="caution">
    <text evidence="1">The sequence shown here is derived from an EMBL/GenBank/DDBJ whole genome shotgun (WGS) entry which is preliminary data.</text>
</comment>
<dbReference type="EMBL" id="JACYTR010000002">
    <property type="protein sequence ID" value="MBD8524417.1"/>
    <property type="molecule type" value="Genomic_DNA"/>
</dbReference>
<organism evidence="1 2">
    <name type="scientific">Pseudomarimonas arenosa</name>
    <dbReference type="NCBI Taxonomy" id="2774145"/>
    <lineage>
        <taxon>Bacteria</taxon>
        <taxon>Pseudomonadati</taxon>
        <taxon>Pseudomonadota</taxon>
        <taxon>Gammaproteobacteria</taxon>
        <taxon>Lysobacterales</taxon>
        <taxon>Lysobacteraceae</taxon>
        <taxon>Pseudomarimonas</taxon>
    </lineage>
</organism>
<protein>
    <submittedName>
        <fullName evidence="1">Uncharacterized protein</fullName>
    </submittedName>
</protein>